<keyword evidence="2" id="KW-1185">Reference proteome</keyword>
<evidence type="ECO:0000313" key="1">
    <source>
        <dbReference type="EMBL" id="VEL30696.1"/>
    </source>
</evidence>
<sequence>MQKQAQPTDPGLLVVHFSYTPPTCPTLSPQPTVNGRSCLIFYMRPHRDKSVYRFMCLLNPPVYTPQPATE</sequence>
<comment type="caution">
    <text evidence="1">The sequence shown here is derived from an EMBL/GenBank/DDBJ whole genome shotgun (WGS) entry which is preliminary data.</text>
</comment>
<dbReference type="EMBL" id="CAAALY010114595">
    <property type="protein sequence ID" value="VEL30696.1"/>
    <property type="molecule type" value="Genomic_DNA"/>
</dbReference>
<reference evidence="1" key="1">
    <citation type="submission" date="2018-11" db="EMBL/GenBank/DDBJ databases">
        <authorList>
            <consortium name="Pathogen Informatics"/>
        </authorList>
    </citation>
    <scope>NUCLEOTIDE SEQUENCE</scope>
</reference>
<organism evidence="1 2">
    <name type="scientific">Protopolystoma xenopodis</name>
    <dbReference type="NCBI Taxonomy" id="117903"/>
    <lineage>
        <taxon>Eukaryota</taxon>
        <taxon>Metazoa</taxon>
        <taxon>Spiralia</taxon>
        <taxon>Lophotrochozoa</taxon>
        <taxon>Platyhelminthes</taxon>
        <taxon>Monogenea</taxon>
        <taxon>Polyopisthocotylea</taxon>
        <taxon>Polystomatidea</taxon>
        <taxon>Polystomatidae</taxon>
        <taxon>Protopolystoma</taxon>
    </lineage>
</organism>
<protein>
    <submittedName>
        <fullName evidence="1">Uncharacterized protein</fullName>
    </submittedName>
</protein>
<name>A0A3S5BMN4_9PLAT</name>
<gene>
    <name evidence="1" type="ORF">PXEA_LOCUS24136</name>
</gene>
<dbReference type="AlphaFoldDB" id="A0A3S5BMN4"/>
<proteinExistence type="predicted"/>
<dbReference type="Proteomes" id="UP000784294">
    <property type="component" value="Unassembled WGS sequence"/>
</dbReference>
<accession>A0A3S5BMN4</accession>
<evidence type="ECO:0000313" key="2">
    <source>
        <dbReference type="Proteomes" id="UP000784294"/>
    </source>
</evidence>